<dbReference type="Pfam" id="PF01619">
    <property type="entry name" value="Pro_dh"/>
    <property type="match status" value="1"/>
</dbReference>
<evidence type="ECO:0000256" key="8">
    <source>
        <dbReference type="ARBA" id="ARBA00048779"/>
    </source>
</evidence>
<evidence type="ECO:0000256" key="6">
    <source>
        <dbReference type="ARBA" id="ARBA00023062"/>
    </source>
</evidence>
<dbReference type="InterPro" id="IPR002872">
    <property type="entry name" value="Proline_DH_dom"/>
</dbReference>
<dbReference type="InterPro" id="IPR015659">
    <property type="entry name" value="Proline_oxidase"/>
</dbReference>
<dbReference type="InterPro" id="IPR029041">
    <property type="entry name" value="FAD-linked_oxidoreductase-like"/>
</dbReference>
<keyword evidence="6 9" id="KW-0642">Proline metabolism</keyword>
<comment type="function">
    <text evidence="9">Converts proline to delta-1-pyrroline-5-carboxylate.</text>
</comment>
<evidence type="ECO:0000313" key="11">
    <source>
        <dbReference type="EMBL" id="TNN37367.1"/>
    </source>
</evidence>
<dbReference type="GO" id="GO:0005739">
    <property type="term" value="C:mitochondrion"/>
    <property type="evidence" value="ECO:0007669"/>
    <property type="project" value="TreeGrafter"/>
</dbReference>
<comment type="catalytic activity">
    <reaction evidence="7">
        <text>trans-4-hydroxy-L-proline + a quinone = (3R,5S)-1-pyrroline-3-hydroxy-5-carboxylate + a quinol + H(+)</text>
        <dbReference type="Rhea" id="RHEA:52512"/>
        <dbReference type="ChEBI" id="CHEBI:15378"/>
        <dbReference type="ChEBI" id="CHEBI:24646"/>
        <dbReference type="ChEBI" id="CHEBI:58375"/>
        <dbReference type="ChEBI" id="CHEBI:62612"/>
        <dbReference type="ChEBI" id="CHEBI:132124"/>
        <dbReference type="EC" id="1.5.5.3"/>
    </reaction>
</comment>
<evidence type="ECO:0000256" key="2">
    <source>
        <dbReference type="ARBA" id="ARBA00005869"/>
    </source>
</evidence>
<evidence type="ECO:0000256" key="3">
    <source>
        <dbReference type="ARBA" id="ARBA00022630"/>
    </source>
</evidence>
<proteinExistence type="inferred from homology"/>
<evidence type="ECO:0000313" key="12">
    <source>
        <dbReference type="Proteomes" id="UP000314294"/>
    </source>
</evidence>
<dbReference type="GO" id="GO:0071949">
    <property type="term" value="F:FAD binding"/>
    <property type="evidence" value="ECO:0007669"/>
    <property type="project" value="TreeGrafter"/>
</dbReference>
<comment type="cofactor">
    <cofactor evidence="1 9">
        <name>FAD</name>
        <dbReference type="ChEBI" id="CHEBI:57692"/>
    </cofactor>
</comment>
<evidence type="ECO:0000256" key="5">
    <source>
        <dbReference type="ARBA" id="ARBA00023002"/>
    </source>
</evidence>
<dbReference type="OrthoDB" id="5464at2759"/>
<comment type="catalytic activity">
    <reaction evidence="8 9">
        <text>L-proline + a quinone = (S)-1-pyrroline-5-carboxylate + a quinol + H(+)</text>
        <dbReference type="Rhea" id="RHEA:23784"/>
        <dbReference type="ChEBI" id="CHEBI:15378"/>
        <dbReference type="ChEBI" id="CHEBI:17388"/>
        <dbReference type="ChEBI" id="CHEBI:24646"/>
        <dbReference type="ChEBI" id="CHEBI:60039"/>
        <dbReference type="ChEBI" id="CHEBI:132124"/>
        <dbReference type="EC" id="1.5.5.2"/>
    </reaction>
</comment>
<dbReference type="Proteomes" id="UP000314294">
    <property type="component" value="Unassembled WGS sequence"/>
</dbReference>
<evidence type="ECO:0000256" key="7">
    <source>
        <dbReference type="ARBA" id="ARBA00048242"/>
    </source>
</evidence>
<organism evidence="11 12">
    <name type="scientific">Liparis tanakae</name>
    <name type="common">Tanaka's snailfish</name>
    <dbReference type="NCBI Taxonomy" id="230148"/>
    <lineage>
        <taxon>Eukaryota</taxon>
        <taxon>Metazoa</taxon>
        <taxon>Chordata</taxon>
        <taxon>Craniata</taxon>
        <taxon>Vertebrata</taxon>
        <taxon>Euteleostomi</taxon>
        <taxon>Actinopterygii</taxon>
        <taxon>Neopterygii</taxon>
        <taxon>Teleostei</taxon>
        <taxon>Neoteleostei</taxon>
        <taxon>Acanthomorphata</taxon>
        <taxon>Eupercaria</taxon>
        <taxon>Perciformes</taxon>
        <taxon>Cottioidei</taxon>
        <taxon>Cottales</taxon>
        <taxon>Liparidae</taxon>
        <taxon>Liparis</taxon>
    </lineage>
</organism>
<accession>A0A4Z2F892</accession>
<dbReference type="EC" id="1.5.5.2" evidence="9"/>
<keyword evidence="4 9" id="KW-0274">FAD</keyword>
<dbReference type="PANTHER" id="PTHR13914:SF29">
    <property type="entry name" value="HYDROXYPROLINE DEHYDROGENASE"/>
    <property type="match status" value="1"/>
</dbReference>
<comment type="caution">
    <text evidence="11">The sequence shown here is derived from an EMBL/GenBank/DDBJ whole genome shotgun (WGS) entry which is preliminary data.</text>
</comment>
<dbReference type="Gene3D" id="3.20.20.220">
    <property type="match status" value="1"/>
</dbReference>
<evidence type="ECO:0000256" key="9">
    <source>
        <dbReference type="RuleBase" id="RU364054"/>
    </source>
</evidence>
<evidence type="ECO:0000259" key="10">
    <source>
        <dbReference type="Pfam" id="PF01619"/>
    </source>
</evidence>
<protein>
    <recommendedName>
        <fullName evidence="9">Proline dehydrogenase</fullName>
        <ecNumber evidence="9">1.5.5.2</ecNumber>
    </recommendedName>
</protein>
<reference evidence="11 12" key="1">
    <citation type="submission" date="2019-03" db="EMBL/GenBank/DDBJ databases">
        <title>First draft genome of Liparis tanakae, snailfish: a comprehensive survey of snailfish specific genes.</title>
        <authorList>
            <person name="Kim W."/>
            <person name="Song I."/>
            <person name="Jeong J.-H."/>
            <person name="Kim D."/>
            <person name="Kim S."/>
            <person name="Ryu S."/>
            <person name="Song J.Y."/>
            <person name="Lee S.K."/>
        </authorList>
    </citation>
    <scope>NUCLEOTIDE SEQUENCE [LARGE SCALE GENOMIC DNA]</scope>
    <source>
        <tissue evidence="11">Muscle</tissue>
    </source>
</reference>
<keyword evidence="12" id="KW-1185">Reference proteome</keyword>
<keyword evidence="5 9" id="KW-0560">Oxidoreductase</keyword>
<dbReference type="EMBL" id="SRLO01001496">
    <property type="protein sequence ID" value="TNN37367.1"/>
    <property type="molecule type" value="Genomic_DNA"/>
</dbReference>
<keyword evidence="3 9" id="KW-0285">Flavoprotein</keyword>
<gene>
    <name evidence="11" type="primary">prodh2</name>
    <name evidence="11" type="ORF">EYF80_052461</name>
</gene>
<dbReference type="GO" id="GO:0004657">
    <property type="term" value="F:proline dehydrogenase activity"/>
    <property type="evidence" value="ECO:0007669"/>
    <property type="project" value="UniProtKB-EC"/>
</dbReference>
<dbReference type="GO" id="GO:0010133">
    <property type="term" value="P:L-proline catabolic process to L-glutamate"/>
    <property type="evidence" value="ECO:0007669"/>
    <property type="project" value="TreeGrafter"/>
</dbReference>
<evidence type="ECO:0000256" key="4">
    <source>
        <dbReference type="ARBA" id="ARBA00022827"/>
    </source>
</evidence>
<evidence type="ECO:0000256" key="1">
    <source>
        <dbReference type="ARBA" id="ARBA00001974"/>
    </source>
</evidence>
<dbReference type="SUPFAM" id="SSF51730">
    <property type="entry name" value="FAD-linked oxidoreductase"/>
    <property type="match status" value="1"/>
</dbReference>
<sequence>MFSRPCSQESGSLLVDALRLAGAEGFCLGVKLVRGAYMDKERQLAEREGRPDPVHQSWEDTNHSYNDSLDLMLEAILQKPERCRMIVATHNEESVRRAATRSCTASWPLTPDPLADLRNLLASGATSGFFFKKAFADTPSSPSSSSLSEEEP</sequence>
<comment type="similarity">
    <text evidence="2 9">Belongs to the proline oxidase family.</text>
</comment>
<feature type="domain" description="Proline dehydrogenase" evidence="10">
    <location>
        <begin position="11"/>
        <end position="100"/>
    </location>
</feature>
<dbReference type="AlphaFoldDB" id="A0A4Z2F892"/>
<name>A0A4Z2F892_9TELE</name>
<dbReference type="PANTHER" id="PTHR13914">
    <property type="entry name" value="PROLINE OXIDASE"/>
    <property type="match status" value="1"/>
</dbReference>